<evidence type="ECO:0000313" key="8">
    <source>
        <dbReference type="Proteomes" id="UP001295423"/>
    </source>
</evidence>
<feature type="region of interest" description="Disordered" evidence="5">
    <location>
        <begin position="118"/>
        <end position="154"/>
    </location>
</feature>
<keyword evidence="3" id="KW-0539">Nucleus</keyword>
<keyword evidence="2" id="KW-0238">DNA-binding</keyword>
<comment type="similarity">
    <text evidence="4">Belongs to the HSF family.</text>
</comment>
<dbReference type="GO" id="GO:0003700">
    <property type="term" value="F:DNA-binding transcription factor activity"/>
    <property type="evidence" value="ECO:0007669"/>
    <property type="project" value="InterPro"/>
</dbReference>
<gene>
    <name evidence="7" type="ORF">CYCCA115_LOCUS24148</name>
</gene>
<feature type="compositionally biased region" description="Low complexity" evidence="5">
    <location>
        <begin position="234"/>
        <end position="246"/>
    </location>
</feature>
<evidence type="ECO:0000259" key="6">
    <source>
        <dbReference type="SMART" id="SM00415"/>
    </source>
</evidence>
<dbReference type="Gene3D" id="1.10.10.10">
    <property type="entry name" value="Winged helix-like DNA-binding domain superfamily/Winged helix DNA-binding domain"/>
    <property type="match status" value="1"/>
</dbReference>
<dbReference type="EMBL" id="CAKOGP040002469">
    <property type="protein sequence ID" value="CAJ1970125.1"/>
    <property type="molecule type" value="Genomic_DNA"/>
</dbReference>
<comment type="subcellular location">
    <subcellularLocation>
        <location evidence="1">Nucleus</location>
    </subcellularLocation>
</comment>
<dbReference type="GO" id="GO:0005634">
    <property type="term" value="C:nucleus"/>
    <property type="evidence" value="ECO:0007669"/>
    <property type="project" value="UniProtKB-SubCell"/>
</dbReference>
<dbReference type="SMART" id="SM00415">
    <property type="entry name" value="HSF"/>
    <property type="match status" value="1"/>
</dbReference>
<feature type="region of interest" description="Disordered" evidence="5">
    <location>
        <begin position="216"/>
        <end position="271"/>
    </location>
</feature>
<dbReference type="GO" id="GO:0043565">
    <property type="term" value="F:sequence-specific DNA binding"/>
    <property type="evidence" value="ECO:0007669"/>
    <property type="project" value="InterPro"/>
</dbReference>
<keyword evidence="8" id="KW-1185">Reference proteome</keyword>
<reference evidence="7" key="1">
    <citation type="submission" date="2023-08" db="EMBL/GenBank/DDBJ databases">
        <authorList>
            <person name="Audoor S."/>
            <person name="Bilcke G."/>
        </authorList>
    </citation>
    <scope>NUCLEOTIDE SEQUENCE</scope>
</reference>
<dbReference type="SUPFAM" id="SSF46785">
    <property type="entry name" value="Winged helix' DNA-binding domain"/>
    <property type="match status" value="1"/>
</dbReference>
<dbReference type="Proteomes" id="UP001295423">
    <property type="component" value="Unassembled WGS sequence"/>
</dbReference>
<evidence type="ECO:0000256" key="3">
    <source>
        <dbReference type="ARBA" id="ARBA00023242"/>
    </source>
</evidence>
<evidence type="ECO:0000256" key="2">
    <source>
        <dbReference type="ARBA" id="ARBA00023125"/>
    </source>
</evidence>
<sequence length="357" mass="39117">MTHHSHPATRQTPEGGSATHHLSFPEKVYHVLKLCEENGRTDVISWVNDGTALKVHNLKEFEQHFLPNYFNTKKYASFTRTLCAYGFSGVRTGRQPGIYSHPAFNRNDPATPCLMRRIKKKRSSGSSASSNSSNEASSNNRRLSTTTNRTRHHDEIVGEQRFQFPSYFNGTRCEDHSTSSGIVGVGGFCHSVASQAADRLTHMMSLVPPGSDLVGTFESEDHNSTRVGSSRNLTGSTSSIGNSTSSYHHTAAISPSDVEDDGQGERQTTSTPTYNAMLGAAHVAPTTTALTQAAARETTENRMNLQIHCFGANKEGNFEPIPLSGQGNGQTNYSLPTDYSQAELLPDSWEPRRIHEV</sequence>
<dbReference type="InterPro" id="IPR036390">
    <property type="entry name" value="WH_DNA-bd_sf"/>
</dbReference>
<dbReference type="PANTHER" id="PTHR10015">
    <property type="entry name" value="HEAT SHOCK TRANSCRIPTION FACTOR"/>
    <property type="match status" value="1"/>
</dbReference>
<feature type="region of interest" description="Disordered" evidence="5">
    <location>
        <begin position="1"/>
        <end position="20"/>
    </location>
</feature>
<feature type="compositionally biased region" description="Low complexity" evidence="5">
    <location>
        <begin position="124"/>
        <end position="148"/>
    </location>
</feature>
<dbReference type="InterPro" id="IPR036388">
    <property type="entry name" value="WH-like_DNA-bd_sf"/>
</dbReference>
<feature type="domain" description="HSF-type DNA-binding" evidence="6">
    <location>
        <begin position="23"/>
        <end position="121"/>
    </location>
</feature>
<accession>A0AAD2GD80</accession>
<evidence type="ECO:0000256" key="1">
    <source>
        <dbReference type="ARBA" id="ARBA00004123"/>
    </source>
</evidence>
<protein>
    <recommendedName>
        <fullName evidence="6">HSF-type DNA-binding domain-containing protein</fullName>
    </recommendedName>
</protein>
<evidence type="ECO:0000256" key="5">
    <source>
        <dbReference type="SAM" id="MobiDB-lite"/>
    </source>
</evidence>
<dbReference type="InterPro" id="IPR000232">
    <property type="entry name" value="HSF_DNA-bd"/>
</dbReference>
<evidence type="ECO:0000313" key="7">
    <source>
        <dbReference type="EMBL" id="CAJ1970125.1"/>
    </source>
</evidence>
<organism evidence="7 8">
    <name type="scientific">Cylindrotheca closterium</name>
    <dbReference type="NCBI Taxonomy" id="2856"/>
    <lineage>
        <taxon>Eukaryota</taxon>
        <taxon>Sar</taxon>
        <taxon>Stramenopiles</taxon>
        <taxon>Ochrophyta</taxon>
        <taxon>Bacillariophyta</taxon>
        <taxon>Bacillariophyceae</taxon>
        <taxon>Bacillariophycidae</taxon>
        <taxon>Bacillariales</taxon>
        <taxon>Bacillariaceae</taxon>
        <taxon>Cylindrotheca</taxon>
    </lineage>
</organism>
<dbReference type="PANTHER" id="PTHR10015:SF206">
    <property type="entry name" value="HSF-TYPE DNA-BINDING DOMAIN-CONTAINING PROTEIN"/>
    <property type="match status" value="1"/>
</dbReference>
<proteinExistence type="inferred from homology"/>
<comment type="caution">
    <text evidence="7">The sequence shown here is derived from an EMBL/GenBank/DDBJ whole genome shotgun (WGS) entry which is preliminary data.</text>
</comment>
<dbReference type="AlphaFoldDB" id="A0AAD2GD80"/>
<name>A0AAD2GD80_9STRA</name>
<evidence type="ECO:0000256" key="4">
    <source>
        <dbReference type="RuleBase" id="RU004020"/>
    </source>
</evidence>
<dbReference type="Pfam" id="PF00447">
    <property type="entry name" value="HSF_DNA-bind"/>
    <property type="match status" value="1"/>
</dbReference>